<dbReference type="RefSeq" id="WP_267161877.1">
    <property type="nucleotide sequence ID" value="NZ_CP112972.1"/>
</dbReference>
<dbReference type="PROSITE" id="PS50109">
    <property type="entry name" value="HIS_KIN"/>
    <property type="match status" value="1"/>
</dbReference>
<dbReference type="InterPro" id="IPR004358">
    <property type="entry name" value="Sig_transdc_His_kin-like_C"/>
</dbReference>
<feature type="transmembrane region" description="Helical" evidence="4">
    <location>
        <begin position="6"/>
        <end position="27"/>
    </location>
</feature>
<keyword evidence="4" id="KW-1133">Transmembrane helix</keyword>
<comment type="caution">
    <text evidence="6">The sequence shown here is derived from an EMBL/GenBank/DDBJ whole genome shotgun (WGS) entry which is preliminary data.</text>
</comment>
<dbReference type="InterPro" id="IPR035965">
    <property type="entry name" value="PAS-like_dom_sf"/>
</dbReference>
<dbReference type="InterPro" id="IPR003594">
    <property type="entry name" value="HATPase_dom"/>
</dbReference>
<dbReference type="SUPFAM" id="SSF55874">
    <property type="entry name" value="ATPase domain of HSP90 chaperone/DNA topoisomerase II/histidine kinase"/>
    <property type="match status" value="1"/>
</dbReference>
<dbReference type="AlphaFoldDB" id="A0ABD5W1D5"/>
<dbReference type="PANTHER" id="PTHR43547:SF2">
    <property type="entry name" value="HYBRID SIGNAL TRANSDUCTION HISTIDINE KINASE C"/>
    <property type="match status" value="1"/>
</dbReference>
<feature type="transmembrane region" description="Helical" evidence="4">
    <location>
        <begin position="70"/>
        <end position="91"/>
    </location>
</feature>
<dbReference type="CDD" id="cd00075">
    <property type="entry name" value="HATPase"/>
    <property type="match status" value="1"/>
</dbReference>
<accession>A0ABD5W1D5</accession>
<dbReference type="InterPro" id="IPR036890">
    <property type="entry name" value="HATPase_C_sf"/>
</dbReference>
<keyword evidence="6" id="KW-0808">Transferase</keyword>
<feature type="region of interest" description="Disordered" evidence="3">
    <location>
        <begin position="551"/>
        <end position="570"/>
    </location>
</feature>
<dbReference type="Pfam" id="PF02518">
    <property type="entry name" value="HATPase_c"/>
    <property type="match status" value="1"/>
</dbReference>
<organism evidence="6 7">
    <name type="scientific">Halovenus salina</name>
    <dbReference type="NCBI Taxonomy" id="1510225"/>
    <lineage>
        <taxon>Archaea</taxon>
        <taxon>Methanobacteriati</taxon>
        <taxon>Methanobacteriota</taxon>
        <taxon>Stenosarchaea group</taxon>
        <taxon>Halobacteria</taxon>
        <taxon>Halobacteriales</taxon>
        <taxon>Haloarculaceae</taxon>
        <taxon>Halovenus</taxon>
    </lineage>
</organism>
<dbReference type="SMART" id="SM00387">
    <property type="entry name" value="HATPase_c"/>
    <property type="match status" value="1"/>
</dbReference>
<dbReference type="InterPro" id="IPR036097">
    <property type="entry name" value="HisK_dim/P_sf"/>
</dbReference>
<keyword evidence="4" id="KW-0472">Membrane</keyword>
<feature type="transmembrane region" description="Helical" evidence="4">
    <location>
        <begin position="152"/>
        <end position="170"/>
    </location>
</feature>
<dbReference type="GO" id="GO:0016301">
    <property type="term" value="F:kinase activity"/>
    <property type="evidence" value="ECO:0007669"/>
    <property type="project" value="UniProtKB-KW"/>
</dbReference>
<dbReference type="PRINTS" id="PR00344">
    <property type="entry name" value="BCTRLSENSOR"/>
</dbReference>
<dbReference type="Gene3D" id="3.30.565.10">
    <property type="entry name" value="Histidine kinase-like ATPase, C-terminal domain"/>
    <property type="match status" value="1"/>
</dbReference>
<dbReference type="GeneID" id="76631239"/>
<feature type="transmembrane region" description="Helical" evidence="4">
    <location>
        <begin position="34"/>
        <end position="50"/>
    </location>
</feature>
<evidence type="ECO:0000256" key="3">
    <source>
        <dbReference type="SAM" id="MobiDB-lite"/>
    </source>
</evidence>
<dbReference type="Pfam" id="PF16927">
    <property type="entry name" value="HisKA_7TM"/>
    <property type="match status" value="1"/>
</dbReference>
<proteinExistence type="predicted"/>
<reference evidence="6 7" key="1">
    <citation type="journal article" date="2019" name="Int. J. Syst. Evol. Microbiol.">
        <title>The Global Catalogue of Microorganisms (GCM) 10K type strain sequencing project: providing services to taxonomists for standard genome sequencing and annotation.</title>
        <authorList>
            <consortium name="The Broad Institute Genomics Platform"/>
            <consortium name="The Broad Institute Genome Sequencing Center for Infectious Disease"/>
            <person name="Wu L."/>
            <person name="Ma J."/>
        </authorList>
    </citation>
    <scope>NUCLEOTIDE SEQUENCE [LARGE SCALE GENOMIC DNA]</scope>
    <source>
        <strain evidence="6 7">JCM 30072</strain>
    </source>
</reference>
<protein>
    <submittedName>
        <fullName evidence="6">Histidine kinase N-terminal 7TM domain-containing protein</fullName>
    </submittedName>
</protein>
<evidence type="ECO:0000256" key="2">
    <source>
        <dbReference type="SAM" id="Coils"/>
    </source>
</evidence>
<feature type="transmembrane region" description="Helical" evidence="4">
    <location>
        <begin position="98"/>
        <end position="117"/>
    </location>
</feature>
<keyword evidence="1" id="KW-0597">Phosphoprotein</keyword>
<feature type="domain" description="Histidine kinase" evidence="5">
    <location>
        <begin position="345"/>
        <end position="553"/>
    </location>
</feature>
<dbReference type="EMBL" id="JBHSZI010000001">
    <property type="protein sequence ID" value="MFC7059140.1"/>
    <property type="molecule type" value="Genomic_DNA"/>
</dbReference>
<dbReference type="InterPro" id="IPR005467">
    <property type="entry name" value="His_kinase_dom"/>
</dbReference>
<keyword evidence="4" id="KW-0812">Transmembrane</keyword>
<keyword evidence="2" id="KW-0175">Coiled coil</keyword>
<dbReference type="InterPro" id="IPR031621">
    <property type="entry name" value="HisKA_7TM"/>
</dbReference>
<evidence type="ECO:0000259" key="5">
    <source>
        <dbReference type="PROSITE" id="PS50109"/>
    </source>
</evidence>
<evidence type="ECO:0000256" key="1">
    <source>
        <dbReference type="ARBA" id="ARBA00022553"/>
    </source>
</evidence>
<dbReference type="SUPFAM" id="SSF47384">
    <property type="entry name" value="Homodimeric domain of signal transducing histidine kinase"/>
    <property type="match status" value="1"/>
</dbReference>
<evidence type="ECO:0000256" key="4">
    <source>
        <dbReference type="SAM" id="Phobius"/>
    </source>
</evidence>
<feature type="transmembrane region" description="Helical" evidence="4">
    <location>
        <begin position="182"/>
        <end position="201"/>
    </location>
</feature>
<keyword evidence="6" id="KW-0418">Kinase</keyword>
<dbReference type="Proteomes" id="UP001596445">
    <property type="component" value="Unassembled WGS sequence"/>
</dbReference>
<name>A0ABD5W1D5_9EURY</name>
<sequence length="570" mass="62417">MGWTVSVVSAVVLTAAVLCTSIGVVALRKRPDPVALPLAALMFFGTLWTVPEAISLGFDTLEQVRFWSKLLFPGASLVPVAYFVLALRYAGHDRWQSWKFYGGLCVVPVVTVLGVFTNSAHKLFWDSTALREVAGVTTLDGVNGPLLWLNLGYSYLLIVIAWGIFAGVALNSRPLYRRQALLMLFGGVAPTALNIMFNLGVGPLPPLDLTSSSLALSGAAFALALFRYELIGLTPAAYRSVPDLFADGVLVFDDERRVVEANDHAERILDTKIAAGMSADALFDSSLDDLNGTVLATDKPNPQMYTVRYSVLCDQRDDPAGHAVVMREVTELKEHQQRLSVTNRVLRHNLRNELNIVLGVADQLDRSDLDGQAHESLERLQDAANRLNDVSEKARHIQESLQIDGKSLLAIDLVTTLERTAQRYRQEFPDAEIRYDGPAHLFVRAAGRETLETVVRNVVENALEHNDSEQPVVEITAAEDGDEALLIVADNGPGIPPEEVEILDKTAESQLEHGSSLGLWLTYWLVTAMDGVIEFGSNEPRGSVVTVRLQTADETAESNRPRRPAGTVDN</sequence>
<evidence type="ECO:0000313" key="6">
    <source>
        <dbReference type="EMBL" id="MFC7059140.1"/>
    </source>
</evidence>
<dbReference type="PANTHER" id="PTHR43547">
    <property type="entry name" value="TWO-COMPONENT HISTIDINE KINASE"/>
    <property type="match status" value="1"/>
</dbReference>
<evidence type="ECO:0000313" key="7">
    <source>
        <dbReference type="Proteomes" id="UP001596445"/>
    </source>
</evidence>
<keyword evidence="7" id="KW-1185">Reference proteome</keyword>
<dbReference type="SUPFAM" id="SSF55785">
    <property type="entry name" value="PYP-like sensor domain (PAS domain)"/>
    <property type="match status" value="1"/>
</dbReference>
<feature type="coiled-coil region" evidence="2">
    <location>
        <begin position="373"/>
        <end position="400"/>
    </location>
</feature>
<gene>
    <name evidence="6" type="ORF">ACFQQG_14340</name>
</gene>